<dbReference type="RefSeq" id="WP_072263580.1">
    <property type="nucleotide sequence ID" value="NZ_CZVV01000011.1"/>
</dbReference>
<dbReference type="GO" id="GO:0009279">
    <property type="term" value="C:cell outer membrane"/>
    <property type="evidence" value="ECO:0007669"/>
    <property type="project" value="UniProtKB-SubCell"/>
</dbReference>
<evidence type="ECO:0000313" key="5">
    <source>
        <dbReference type="EMBL" id="CUS97756.1"/>
    </source>
</evidence>
<dbReference type="SUPFAM" id="SSF56935">
    <property type="entry name" value="Porins"/>
    <property type="match status" value="1"/>
</dbReference>
<accession>A0A916PB05</accession>
<evidence type="ECO:0000256" key="4">
    <source>
        <dbReference type="SAM" id="SignalP"/>
    </source>
</evidence>
<keyword evidence="3" id="KW-0998">Cell outer membrane</keyword>
<feature type="signal peptide" evidence="4">
    <location>
        <begin position="1"/>
        <end position="17"/>
    </location>
</feature>
<feature type="chain" id="PRO_5037231033" evidence="4">
    <location>
        <begin position="18"/>
        <end position="611"/>
    </location>
</feature>
<dbReference type="AlphaFoldDB" id="A0A916PB05"/>
<evidence type="ECO:0000256" key="2">
    <source>
        <dbReference type="ARBA" id="ARBA00023136"/>
    </source>
</evidence>
<comment type="caution">
    <text evidence="5">The sequence shown here is derived from an EMBL/GenBank/DDBJ whole genome shotgun (WGS) entry which is preliminary data.</text>
</comment>
<reference evidence="5 6" key="1">
    <citation type="submission" date="2015-11" db="EMBL/GenBank/DDBJ databases">
        <authorList>
            <person name="Varghese N."/>
        </authorList>
    </citation>
    <scope>NUCLEOTIDE SEQUENCE [LARGE SCALE GENOMIC DNA]</scope>
    <source>
        <strain evidence="5 6">JGI-25</strain>
    </source>
</reference>
<dbReference type="InterPro" id="IPR025631">
    <property type="entry name" value="Porin_10"/>
</dbReference>
<dbReference type="Proteomes" id="UP000243105">
    <property type="component" value="Unassembled WGS sequence"/>
</dbReference>
<dbReference type="Pfam" id="PF14121">
    <property type="entry name" value="Porin_10"/>
    <property type="match status" value="1"/>
</dbReference>
<dbReference type="InterPro" id="IPR036942">
    <property type="entry name" value="Beta-barrel_TonB_sf"/>
</dbReference>
<evidence type="ECO:0000313" key="6">
    <source>
        <dbReference type="Proteomes" id="UP000243105"/>
    </source>
</evidence>
<keyword evidence="4" id="KW-0732">Signal</keyword>
<dbReference type="Gene3D" id="2.40.170.20">
    <property type="entry name" value="TonB-dependent receptor, beta-barrel domain"/>
    <property type="match status" value="1"/>
</dbReference>
<evidence type="ECO:0000256" key="3">
    <source>
        <dbReference type="ARBA" id="ARBA00023237"/>
    </source>
</evidence>
<name>A0A916PB05_KRYT1</name>
<keyword evidence="2" id="KW-0472">Membrane</keyword>
<evidence type="ECO:0000256" key="1">
    <source>
        <dbReference type="ARBA" id="ARBA00004442"/>
    </source>
</evidence>
<gene>
    <name evidence="5" type="ORF">JGI25_00314</name>
</gene>
<protein>
    <submittedName>
        <fullName evidence="5">Porin</fullName>
    </submittedName>
</protein>
<proteinExistence type="predicted"/>
<organism evidence="5 6">
    <name type="scientific">Kryptobacter tengchongensis</name>
    <dbReference type="NCBI Taxonomy" id="1643429"/>
    <lineage>
        <taxon>Bacteria</taxon>
        <taxon>Pseudomonadati</taxon>
        <taxon>Candidatus Kryptoniota</taxon>
        <taxon>Candidatus Kryptobacter</taxon>
    </lineage>
</organism>
<comment type="subcellular location">
    <subcellularLocation>
        <location evidence="1">Cell outer membrane</location>
    </subcellularLocation>
</comment>
<dbReference type="EMBL" id="CZVV01000011">
    <property type="protein sequence ID" value="CUS97756.1"/>
    <property type="molecule type" value="Genomic_DNA"/>
</dbReference>
<sequence>MKTLTLLFLLVNLHLLAQSKQDTINFYPVAEFNLSFGKTELHFKQLETYDYKFAWDIFNLILNSPSNELGENGKPVNLNFNFIDMRSSNFFINGRSLNGYIYPYQLFHMLSLDNIYKIEILYNFSSPIFQNSNSSASNFIFKNIFTQRPITRVRYIEDAYDFIATDVSFTHNFHKNLNLTFGFRRSVSAGRFTNSQHDAWNFFINSFWIPLKNLKISLLNIYTTAKTGLNGGIDTMRVSPSAENIIYNERVASVIEEASSLLSKRNDLTISSLFQVNSISVIDFILYHTFQTDKLTLRKDPNERNSNFYGLRLNFKTSISSAEMNMGFEIQKNNLKISLLNDTLATGYIPSGSKSISSFSAFLNSRFSIGYFNIYPFVRVENLSGEMSLNYGLGVEMNLKDLKPYAGFSHSHRIPTLFEQFISGSSDFEKHQVYEAGLKVKGGNFSLDIKIQNRRVFDFLVFCDSISYRTYIKRTFGEANFSFKLWKLNLDLNSSLILNKIPKPYPKYLLKAEFYFEGKLTRTLIVKLGARARASDKFNSFRFINSSLLFVESRYEMRKFTTIDLFISGRVKNAVIFLTFANITNARYMTTAFYPMQDRSLRFGVIWTFFD</sequence>